<evidence type="ECO:0000313" key="4">
    <source>
        <dbReference type="EMBL" id="RIB22201.1"/>
    </source>
</evidence>
<feature type="compositionally biased region" description="Acidic residues" evidence="2">
    <location>
        <begin position="796"/>
        <end position="817"/>
    </location>
</feature>
<dbReference type="Proteomes" id="UP000266673">
    <property type="component" value="Unassembled WGS sequence"/>
</dbReference>
<organism evidence="4 5">
    <name type="scientific">Gigaspora rosea</name>
    <dbReference type="NCBI Taxonomy" id="44941"/>
    <lineage>
        <taxon>Eukaryota</taxon>
        <taxon>Fungi</taxon>
        <taxon>Fungi incertae sedis</taxon>
        <taxon>Mucoromycota</taxon>
        <taxon>Glomeromycotina</taxon>
        <taxon>Glomeromycetes</taxon>
        <taxon>Diversisporales</taxon>
        <taxon>Gigasporaceae</taxon>
        <taxon>Gigaspora</taxon>
    </lineage>
</organism>
<feature type="region of interest" description="Disordered" evidence="2">
    <location>
        <begin position="794"/>
        <end position="822"/>
    </location>
</feature>
<dbReference type="EMBL" id="QKWP01000320">
    <property type="protein sequence ID" value="RIB22201.1"/>
    <property type="molecule type" value="Genomic_DNA"/>
</dbReference>
<keyword evidence="1" id="KW-0862">Zinc</keyword>
<evidence type="ECO:0000259" key="3">
    <source>
        <dbReference type="PROSITE" id="PS50089"/>
    </source>
</evidence>
<name>A0A397VK49_9GLOM</name>
<feature type="domain" description="RING-type" evidence="3">
    <location>
        <begin position="731"/>
        <end position="768"/>
    </location>
</feature>
<keyword evidence="1" id="KW-0479">Metal-binding</keyword>
<sequence>MSNNKRAKYSNFQKTRDKMPKSKINHGPCSIYNCNKSSNDFRCLSNLAIRKASAKGNLRLYPYLQPGYQICSPHYTAIVENQLPEPTSAPAQAFIPTTLPVKPLIGDQIKQMTSVLYTKRHDNVILDPNEFDKMLKETDPNLTNFFADMCAILIPRDRSPYNKKEDRKKIVAILYLMAGIRNQHVNNFKLELALYLAGSGVTCDAINALSSAGVSVTHQTVYNYKKKIADEHPIRVKKYFDENKNNLCIYNLDDYHNIHENRRPDCTSLSSAVHLATCVAKSVEKSDPVPIMFNNKSVHNPNNIDASIVCEKLINQYQYCFDLSYSRRMAQWNSSFSNFDRIEQLSIHFYDNAIEERKEERKMKGAMLVGVKEQQLHSMQDYLNALNIVFDYNKEIGHLDGNVAPIVADWPGQRYIRQALTHFHKKNENSIPKEIVSVVPLLGPLHVALNTKEQVMKIYYPFFEKLFHFVFGERKILAKKPRPWRTNLLLELAFTAWIEIKEHIVKKFIFLQKNIEYQVIMELLDNIVPASLDIYALLFRSGSFDNYVETIFRIWTFALRWHRKNYNKAPLAFLSDLFYWEKIEHPMREAIKKNLVQFNDYWVENMHSRIRATTSPKDAADNIQKQAYLLDFHKYSAFREMFSTTKRYPYSLRDLKFLTTKTCIFLISQFQEIYRKNKETNLVSSKIPSPLKRRKKKELPTSYNLPTLGEIDITSMPTGYSTLFPPLFNNCDHCYKILNINDQTIILICGHRFHLECYNSMEKKCRHCLNYYKKGIWKNVNAFLNGLNSEKNFDKDLDDDAQEDTEEDNNNSEETEIDQLNRQESLELDLVNRISEINSW</sequence>
<keyword evidence="5" id="KW-1185">Reference proteome</keyword>
<protein>
    <recommendedName>
        <fullName evidence="3">RING-type domain-containing protein</fullName>
    </recommendedName>
</protein>
<evidence type="ECO:0000313" key="5">
    <source>
        <dbReference type="Proteomes" id="UP000266673"/>
    </source>
</evidence>
<dbReference type="PROSITE" id="PS50089">
    <property type="entry name" value="ZF_RING_2"/>
    <property type="match status" value="1"/>
</dbReference>
<proteinExistence type="predicted"/>
<gene>
    <name evidence="4" type="ORF">C2G38_2243443</name>
</gene>
<dbReference type="AlphaFoldDB" id="A0A397VK49"/>
<dbReference type="InterPro" id="IPR001841">
    <property type="entry name" value="Znf_RING"/>
</dbReference>
<evidence type="ECO:0000256" key="2">
    <source>
        <dbReference type="SAM" id="MobiDB-lite"/>
    </source>
</evidence>
<keyword evidence="1" id="KW-0863">Zinc-finger</keyword>
<comment type="caution">
    <text evidence="4">The sequence shown here is derived from an EMBL/GenBank/DDBJ whole genome shotgun (WGS) entry which is preliminary data.</text>
</comment>
<reference evidence="4 5" key="1">
    <citation type="submission" date="2018-06" db="EMBL/GenBank/DDBJ databases">
        <title>Comparative genomics reveals the genomic features of Rhizophagus irregularis, R. cerebriforme, R. diaphanum and Gigaspora rosea, and their symbiotic lifestyle signature.</title>
        <authorList>
            <person name="Morin E."/>
            <person name="San Clemente H."/>
            <person name="Chen E.C.H."/>
            <person name="De La Providencia I."/>
            <person name="Hainaut M."/>
            <person name="Kuo A."/>
            <person name="Kohler A."/>
            <person name="Murat C."/>
            <person name="Tang N."/>
            <person name="Roy S."/>
            <person name="Loubradou J."/>
            <person name="Henrissat B."/>
            <person name="Grigoriev I.V."/>
            <person name="Corradi N."/>
            <person name="Roux C."/>
            <person name="Martin F.M."/>
        </authorList>
    </citation>
    <scope>NUCLEOTIDE SEQUENCE [LARGE SCALE GENOMIC DNA]</scope>
    <source>
        <strain evidence="4 5">DAOM 194757</strain>
    </source>
</reference>
<dbReference type="OrthoDB" id="2415166at2759"/>
<feature type="region of interest" description="Disordered" evidence="2">
    <location>
        <begin position="1"/>
        <end position="22"/>
    </location>
</feature>
<evidence type="ECO:0000256" key="1">
    <source>
        <dbReference type="PROSITE-ProRule" id="PRU00175"/>
    </source>
</evidence>
<dbReference type="SUPFAM" id="SSF57850">
    <property type="entry name" value="RING/U-box"/>
    <property type="match status" value="1"/>
</dbReference>
<accession>A0A397VK49</accession>
<dbReference type="GO" id="GO:0008270">
    <property type="term" value="F:zinc ion binding"/>
    <property type="evidence" value="ECO:0007669"/>
    <property type="project" value="UniProtKB-KW"/>
</dbReference>